<gene>
    <name evidence="1" type="ORF">CN307_17715</name>
</gene>
<comment type="caution">
    <text evidence="1">The sequence shown here is derived from an EMBL/GenBank/DDBJ whole genome shotgun (WGS) entry which is preliminary data.</text>
</comment>
<dbReference type="EMBL" id="NTRR01000026">
    <property type="protein sequence ID" value="PFE13424.1"/>
    <property type="molecule type" value="Genomic_DNA"/>
</dbReference>
<dbReference type="Pfam" id="PF19597">
    <property type="entry name" value="TrbL_4"/>
    <property type="match status" value="1"/>
</dbReference>
<dbReference type="Proteomes" id="UP000220032">
    <property type="component" value="Unassembled WGS sequence"/>
</dbReference>
<dbReference type="RefSeq" id="WP_015670408.1">
    <property type="nucleotide sequence ID" value="NZ_JANHDV010000086.1"/>
</dbReference>
<reference evidence="1 2" key="1">
    <citation type="submission" date="2017-09" db="EMBL/GenBank/DDBJ databases">
        <title>Large-scale bioinformatics analysis of Bacillus genomes uncovers conserved roles of natural products in bacterial physiology.</title>
        <authorList>
            <consortium name="Agbiome Team Llc"/>
            <person name="Bleich R.M."/>
            <person name="Grubbs K.J."/>
            <person name="Santa Maria K.C."/>
            <person name="Allen S.E."/>
            <person name="Farag S."/>
            <person name="Shank E.A."/>
            <person name="Bowers A."/>
        </authorList>
    </citation>
    <scope>NUCLEOTIDE SEQUENCE [LARGE SCALE GENOMIC DNA]</scope>
    <source>
        <strain evidence="1 2">AFS022681</strain>
    </source>
</reference>
<name>A0A2A8ZXG5_BACCE</name>
<protein>
    <submittedName>
        <fullName evidence="1">Conjugal transfer protein</fullName>
    </submittedName>
</protein>
<dbReference type="AlphaFoldDB" id="A0A2A8ZXG5"/>
<evidence type="ECO:0000313" key="1">
    <source>
        <dbReference type="EMBL" id="PFE13424.1"/>
    </source>
</evidence>
<dbReference type="InterPro" id="IPR046084">
    <property type="entry name" value="TrbL_4"/>
</dbReference>
<proteinExistence type="predicted"/>
<sequence length="285" mass="30909">MGFILDKIFNSWINGAIEFFLKIIAEIAGVSVYVLELDIVKQAIIYTQVIALSWVVVVVAFQAIYTYILRMNGDSGADPMALIKGSGQAVAVICTMPWIVSYVYKFGTQMAVDVAKLPGAKWDKSTSEIKQTLDLIAKSTSVIPLFVLLSVIVAVVAIIIVLIQTSIRAAELAYAAVAGPLLATGLVTNSGMYSAWWKDVLAISLAQASQLFMLKLSFEALKTMVYKDFPIMSLFLFLGILWVAIKVPKTLQNWVHSTGTGRMATGVAQQAATAVIMRKAMTKGA</sequence>
<dbReference type="GeneID" id="92800230"/>
<evidence type="ECO:0000313" key="2">
    <source>
        <dbReference type="Proteomes" id="UP000220032"/>
    </source>
</evidence>
<accession>A0A2A8ZXG5</accession>
<organism evidence="1 2">
    <name type="scientific">Bacillus cereus</name>
    <dbReference type="NCBI Taxonomy" id="1396"/>
    <lineage>
        <taxon>Bacteria</taxon>
        <taxon>Bacillati</taxon>
        <taxon>Bacillota</taxon>
        <taxon>Bacilli</taxon>
        <taxon>Bacillales</taxon>
        <taxon>Bacillaceae</taxon>
        <taxon>Bacillus</taxon>
        <taxon>Bacillus cereus group</taxon>
    </lineage>
</organism>